<feature type="compositionally biased region" description="Polar residues" evidence="3">
    <location>
        <begin position="217"/>
        <end position="226"/>
    </location>
</feature>
<dbReference type="AlphaFoldDB" id="A0A550CNI1"/>
<dbReference type="Proteomes" id="UP000320762">
    <property type="component" value="Unassembled WGS sequence"/>
</dbReference>
<keyword evidence="6" id="KW-1185">Reference proteome</keyword>
<dbReference type="STRING" id="97359.A0A550CNI1"/>
<feature type="compositionally biased region" description="Acidic residues" evidence="3">
    <location>
        <begin position="305"/>
        <end position="316"/>
    </location>
</feature>
<dbReference type="Pfam" id="PF02182">
    <property type="entry name" value="SAD_SRA"/>
    <property type="match status" value="1"/>
</dbReference>
<accession>A0A550CNI1</accession>
<dbReference type="OrthoDB" id="2270193at2759"/>
<dbReference type="GO" id="GO:0061630">
    <property type="term" value="F:ubiquitin protein ligase activity"/>
    <property type="evidence" value="ECO:0007669"/>
    <property type="project" value="TreeGrafter"/>
</dbReference>
<feature type="region of interest" description="Disordered" evidence="3">
    <location>
        <begin position="28"/>
        <end position="135"/>
    </location>
</feature>
<dbReference type="InterPro" id="IPR015947">
    <property type="entry name" value="PUA-like_sf"/>
</dbReference>
<comment type="caution">
    <text evidence="5">The sequence shown here is derived from an EMBL/GenBank/DDBJ whole genome shotgun (WGS) entry which is preliminary data.</text>
</comment>
<feature type="compositionally biased region" description="Acidic residues" evidence="3">
    <location>
        <begin position="329"/>
        <end position="341"/>
    </location>
</feature>
<dbReference type="PANTHER" id="PTHR14140:SF27">
    <property type="entry name" value="OS04G0289800 PROTEIN"/>
    <property type="match status" value="1"/>
</dbReference>
<organism evidence="5 6">
    <name type="scientific">Schizophyllum amplum</name>
    <dbReference type="NCBI Taxonomy" id="97359"/>
    <lineage>
        <taxon>Eukaryota</taxon>
        <taxon>Fungi</taxon>
        <taxon>Dikarya</taxon>
        <taxon>Basidiomycota</taxon>
        <taxon>Agaricomycotina</taxon>
        <taxon>Agaricomycetes</taxon>
        <taxon>Agaricomycetidae</taxon>
        <taxon>Agaricales</taxon>
        <taxon>Schizophyllaceae</taxon>
        <taxon>Schizophyllum</taxon>
    </lineage>
</organism>
<dbReference type="InterPro" id="IPR003105">
    <property type="entry name" value="SRA_YDG"/>
</dbReference>
<dbReference type="InterPro" id="IPR036987">
    <property type="entry name" value="SRA-YDG_sf"/>
</dbReference>
<evidence type="ECO:0000313" key="6">
    <source>
        <dbReference type="Proteomes" id="UP000320762"/>
    </source>
</evidence>
<evidence type="ECO:0000256" key="1">
    <source>
        <dbReference type="ARBA" id="ARBA00023242"/>
    </source>
</evidence>
<gene>
    <name evidence="5" type="ORF">BD626DRAFT_546649</name>
</gene>
<dbReference type="GO" id="GO:0044027">
    <property type="term" value="P:negative regulation of gene expression via chromosomal CpG island methylation"/>
    <property type="evidence" value="ECO:0007669"/>
    <property type="project" value="TreeGrafter"/>
</dbReference>
<dbReference type="PROSITE" id="PS51015">
    <property type="entry name" value="YDG"/>
    <property type="match status" value="1"/>
</dbReference>
<evidence type="ECO:0000256" key="3">
    <source>
        <dbReference type="SAM" id="MobiDB-lite"/>
    </source>
</evidence>
<dbReference type="FunFam" id="2.30.280.10:FF:000005">
    <property type="entry name" value="E3 ubiquitin-protein ligase UHRF1"/>
    <property type="match status" value="1"/>
</dbReference>
<dbReference type="InterPro" id="IPR045134">
    <property type="entry name" value="UHRF1/2-like"/>
</dbReference>
<feature type="compositionally biased region" description="Basic and acidic residues" evidence="3">
    <location>
        <begin position="317"/>
        <end position="328"/>
    </location>
</feature>
<evidence type="ECO:0000313" key="5">
    <source>
        <dbReference type="EMBL" id="TRM66362.1"/>
    </source>
</evidence>
<sequence>MPSAYEKQKAANIERNRQLLASLELDSATTDLFKNKPQKPKPTPKPKPKKAAPKKRKEPPAGGDEGPDTKAQCVEAPADPEAGGVRRSARNAGKSVDYKAEQNKSIKTIISFDHGRKSKNSGELGKDNGEPKYPKRYGAIPGVEVGTWWQGRTGCRADSIHAPLVAGISGNAEEGAYSIALSGGYEDDVDLGEAFTYTGSGGRDLRGTKDKPKNLRTAPQSSDQTFDNHFNAALKRSCDNKRPVRVIRGFKLHSPFAPAEGYRYDGLYIVEKAWREKGLNAHGFLVCKFALKRMPGQPPLPVRSDDDESDSEDEEHSDGVADAEKENEAVDEDEEENTDSA</sequence>
<keyword evidence="1 2" id="KW-0539">Nucleus</keyword>
<dbReference type="GO" id="GO:0005634">
    <property type="term" value="C:nucleus"/>
    <property type="evidence" value="ECO:0007669"/>
    <property type="project" value="UniProtKB-SubCell"/>
</dbReference>
<name>A0A550CNI1_9AGAR</name>
<dbReference type="EMBL" id="VDMD01000004">
    <property type="protein sequence ID" value="TRM66362.1"/>
    <property type="molecule type" value="Genomic_DNA"/>
</dbReference>
<feature type="domain" description="YDG" evidence="4">
    <location>
        <begin position="138"/>
        <end position="293"/>
    </location>
</feature>
<dbReference type="SUPFAM" id="SSF88697">
    <property type="entry name" value="PUA domain-like"/>
    <property type="match status" value="1"/>
</dbReference>
<protein>
    <submittedName>
        <fullName evidence="5">PUA-like domain-containing protein</fullName>
    </submittedName>
</protein>
<feature type="compositionally biased region" description="Basic and acidic residues" evidence="3">
    <location>
        <begin position="124"/>
        <end position="133"/>
    </location>
</feature>
<reference evidence="5 6" key="1">
    <citation type="journal article" date="2019" name="New Phytol.">
        <title>Comparative genomics reveals unique wood-decay strategies and fruiting body development in the Schizophyllaceae.</title>
        <authorList>
            <person name="Almasi E."/>
            <person name="Sahu N."/>
            <person name="Krizsan K."/>
            <person name="Balint B."/>
            <person name="Kovacs G.M."/>
            <person name="Kiss B."/>
            <person name="Cseklye J."/>
            <person name="Drula E."/>
            <person name="Henrissat B."/>
            <person name="Nagy I."/>
            <person name="Chovatia M."/>
            <person name="Adam C."/>
            <person name="LaButti K."/>
            <person name="Lipzen A."/>
            <person name="Riley R."/>
            <person name="Grigoriev I.V."/>
            <person name="Nagy L.G."/>
        </authorList>
    </citation>
    <scope>NUCLEOTIDE SEQUENCE [LARGE SCALE GENOMIC DNA]</scope>
    <source>
        <strain evidence="5 6">NL-1724</strain>
    </source>
</reference>
<feature type="compositionally biased region" description="Basic and acidic residues" evidence="3">
    <location>
        <begin position="203"/>
        <end position="213"/>
    </location>
</feature>
<comment type="subcellular location">
    <subcellularLocation>
        <location evidence="2">Nucleus</location>
    </subcellularLocation>
</comment>
<feature type="region of interest" description="Disordered" evidence="3">
    <location>
        <begin position="294"/>
        <end position="341"/>
    </location>
</feature>
<feature type="compositionally biased region" description="Basic residues" evidence="3">
    <location>
        <begin position="36"/>
        <end position="57"/>
    </location>
</feature>
<evidence type="ECO:0000256" key="2">
    <source>
        <dbReference type="PROSITE-ProRule" id="PRU00358"/>
    </source>
</evidence>
<evidence type="ECO:0000259" key="4">
    <source>
        <dbReference type="PROSITE" id="PS51015"/>
    </source>
</evidence>
<proteinExistence type="predicted"/>
<dbReference type="SMART" id="SM00466">
    <property type="entry name" value="SRA"/>
    <property type="match status" value="1"/>
</dbReference>
<dbReference type="GO" id="GO:0016567">
    <property type="term" value="P:protein ubiquitination"/>
    <property type="evidence" value="ECO:0007669"/>
    <property type="project" value="TreeGrafter"/>
</dbReference>
<dbReference type="Gene3D" id="2.30.280.10">
    <property type="entry name" value="SRA-YDG"/>
    <property type="match status" value="1"/>
</dbReference>
<feature type="region of interest" description="Disordered" evidence="3">
    <location>
        <begin position="202"/>
        <end position="226"/>
    </location>
</feature>
<dbReference type="PANTHER" id="PTHR14140">
    <property type="entry name" value="E3 UBIQUITIN-PROTEIN LIGASE UHRF-RELATED"/>
    <property type="match status" value="1"/>
</dbReference>